<gene>
    <name evidence="4" type="ORF">ASPCAL07239</name>
</gene>
<evidence type="ECO:0000259" key="3">
    <source>
        <dbReference type="Pfam" id="PF00294"/>
    </source>
</evidence>
<dbReference type="EMBL" id="CDMC01000005">
    <property type="protein sequence ID" value="CEL06130.1"/>
    <property type="molecule type" value="Genomic_DNA"/>
</dbReference>
<dbReference type="PANTHER" id="PTHR42774">
    <property type="entry name" value="PHOSPHOTRANSFERASE SYSTEM TRANSPORT PROTEIN"/>
    <property type="match status" value="1"/>
</dbReference>
<dbReference type="GO" id="GO:0004454">
    <property type="term" value="F:ketohexokinase activity"/>
    <property type="evidence" value="ECO:0007669"/>
    <property type="project" value="InterPro"/>
</dbReference>
<dbReference type="Proteomes" id="UP000054771">
    <property type="component" value="Unassembled WGS sequence"/>
</dbReference>
<sequence length="315" mass="34622">MSLVAVGACYVDTILTTPYYPGEDDKLRATSISRRRGGNCPNSLEVLQQIMAESPSDIQVPLNLVAILPARTSVASRQIRSAFEPHVSLEHCIYREEFEEPASSYIIKSQASGSRTIVNYNELPEMALEEFESIVDGLRSPVGWFHFEGRIPDVTLACIRHLRDRFPNTRISVEVEKPGRDGLQELAMEADIVFYSKTWAQNSGYNSAEECLQEQSSLTRNASLLCCTWGQDGAVALETSTGNVVHSSAYTPPGFEVVDTIGAGDTFIAGMMYGLICKGDTWDLSKKLGMANRLAGTKVAQEGFSGLGRVLREYC</sequence>
<proteinExistence type="predicted"/>
<dbReference type="PANTHER" id="PTHR42774:SF3">
    <property type="entry name" value="KETOHEXOKINASE"/>
    <property type="match status" value="1"/>
</dbReference>
<dbReference type="FunFam" id="3.40.1190.20:FF:000072">
    <property type="entry name" value="AT09463p"/>
    <property type="match status" value="1"/>
</dbReference>
<dbReference type="InterPro" id="IPR034093">
    <property type="entry name" value="KHK"/>
</dbReference>
<dbReference type="PROSITE" id="PS00584">
    <property type="entry name" value="PFKB_KINASES_2"/>
    <property type="match status" value="1"/>
</dbReference>
<dbReference type="Gene3D" id="3.40.1190.20">
    <property type="match status" value="1"/>
</dbReference>
<organism evidence="4 5">
    <name type="scientific">Aspergillus calidoustus</name>
    <dbReference type="NCBI Taxonomy" id="454130"/>
    <lineage>
        <taxon>Eukaryota</taxon>
        <taxon>Fungi</taxon>
        <taxon>Dikarya</taxon>
        <taxon>Ascomycota</taxon>
        <taxon>Pezizomycotina</taxon>
        <taxon>Eurotiomycetes</taxon>
        <taxon>Eurotiomycetidae</taxon>
        <taxon>Eurotiales</taxon>
        <taxon>Aspergillaceae</taxon>
        <taxon>Aspergillus</taxon>
        <taxon>Aspergillus subgen. Nidulantes</taxon>
    </lineage>
</organism>
<keyword evidence="5" id="KW-1185">Reference proteome</keyword>
<evidence type="ECO:0000313" key="5">
    <source>
        <dbReference type="Proteomes" id="UP000054771"/>
    </source>
</evidence>
<evidence type="ECO:0000256" key="2">
    <source>
        <dbReference type="ARBA" id="ARBA00022777"/>
    </source>
</evidence>
<reference evidence="5" key="1">
    <citation type="journal article" date="2016" name="Genome Announc.">
        <title>Draft genome sequences of fungus Aspergillus calidoustus.</title>
        <authorList>
            <person name="Horn F."/>
            <person name="Linde J."/>
            <person name="Mattern D.J."/>
            <person name="Walther G."/>
            <person name="Guthke R."/>
            <person name="Scherlach K."/>
            <person name="Martin K."/>
            <person name="Brakhage A.A."/>
            <person name="Petzke L."/>
            <person name="Valiante V."/>
        </authorList>
    </citation>
    <scope>NUCLEOTIDE SEQUENCE [LARGE SCALE GENOMIC DNA]</scope>
    <source>
        <strain evidence="5">SF006504</strain>
    </source>
</reference>
<protein>
    <submittedName>
        <fullName evidence="4">Putative PfkB family kinase</fullName>
    </submittedName>
</protein>
<dbReference type="InterPro" id="IPR011611">
    <property type="entry name" value="PfkB_dom"/>
</dbReference>
<dbReference type="InterPro" id="IPR052562">
    <property type="entry name" value="Ketohexokinase-related"/>
</dbReference>
<dbReference type="SUPFAM" id="SSF53613">
    <property type="entry name" value="Ribokinase-like"/>
    <property type="match status" value="1"/>
</dbReference>
<evidence type="ECO:0000313" key="4">
    <source>
        <dbReference type="EMBL" id="CEL06130.1"/>
    </source>
</evidence>
<dbReference type="OMA" id="CDYVVFS"/>
<name>A0A0U5G2B2_ASPCI</name>
<dbReference type="Pfam" id="PF00294">
    <property type="entry name" value="PfkB"/>
    <property type="match status" value="1"/>
</dbReference>
<keyword evidence="2 4" id="KW-0418">Kinase</keyword>
<dbReference type="AlphaFoldDB" id="A0A0U5G2B2"/>
<dbReference type="CDD" id="cd01939">
    <property type="entry name" value="Ketohexokinase"/>
    <property type="match status" value="1"/>
</dbReference>
<feature type="domain" description="Carbohydrate kinase PfkB" evidence="3">
    <location>
        <begin position="3"/>
        <end position="303"/>
    </location>
</feature>
<dbReference type="STRING" id="454130.A0A0U5G2B2"/>
<evidence type="ECO:0000256" key="1">
    <source>
        <dbReference type="ARBA" id="ARBA00022679"/>
    </source>
</evidence>
<keyword evidence="1" id="KW-0808">Transferase</keyword>
<dbReference type="InterPro" id="IPR029056">
    <property type="entry name" value="Ribokinase-like"/>
</dbReference>
<dbReference type="OrthoDB" id="204058at2759"/>
<dbReference type="InterPro" id="IPR002173">
    <property type="entry name" value="Carboh/pur_kinase_PfkB_CS"/>
</dbReference>
<accession>A0A0U5G2B2</accession>
<dbReference type="GO" id="GO:0006000">
    <property type="term" value="P:fructose metabolic process"/>
    <property type="evidence" value="ECO:0007669"/>
    <property type="project" value="InterPro"/>
</dbReference>